<gene>
    <name evidence="2" type="ORF">BTG_33558</name>
</gene>
<dbReference type="EMBL" id="CP003757">
    <property type="protein sequence ID" value="AFQ20041.1"/>
    <property type="molecule type" value="Genomic_DNA"/>
</dbReference>
<organism evidence="2 3">
    <name type="scientific">Bacillus thuringiensis HD-771</name>
    <dbReference type="NCBI Taxonomy" id="1218175"/>
    <lineage>
        <taxon>Bacteria</taxon>
        <taxon>Bacillati</taxon>
        <taxon>Bacillota</taxon>
        <taxon>Bacilli</taxon>
        <taxon>Bacillales</taxon>
        <taxon>Bacillaceae</taxon>
        <taxon>Bacillus</taxon>
        <taxon>Bacillus cereus group</taxon>
    </lineage>
</organism>
<protein>
    <submittedName>
        <fullName evidence="2">Prophage LambdaBa04, DnaD replication protein, putative</fullName>
    </submittedName>
</protein>
<dbReference type="AlphaFoldDB" id="A0A9W3JHE5"/>
<accession>A0A9W3JHE5</accession>
<evidence type="ECO:0000313" key="3">
    <source>
        <dbReference type="Proteomes" id="UP000005259"/>
    </source>
</evidence>
<geneLocation type="plasmid" evidence="2 3">
    <name>p05</name>
</geneLocation>
<evidence type="ECO:0000256" key="1">
    <source>
        <dbReference type="SAM" id="MobiDB-lite"/>
    </source>
</evidence>
<evidence type="ECO:0000313" key="2">
    <source>
        <dbReference type="EMBL" id="AFQ20041.1"/>
    </source>
</evidence>
<reference evidence="2 3" key="1">
    <citation type="submission" date="2012-08" db="EMBL/GenBank/DDBJ databases">
        <authorList>
            <person name="Doggett N."/>
            <person name="Teshima H."/>
            <person name="Bruce D."/>
            <person name="Detter J.C."/>
            <person name="Johnson S.L."/>
            <person name="Han C."/>
        </authorList>
    </citation>
    <scope>NUCLEOTIDE SEQUENCE [LARGE SCALE GENOMIC DNA]</scope>
    <source>
        <strain evidence="2 3">HD-771</strain>
        <plasmid evidence="2 3">p05</plasmid>
    </source>
</reference>
<sequence length="310" mass="36540">MNNNVMQIARINLRGNTMDQGWFKHLTLDNGKPYMVAISVLSEVFYWYKPTELRDEETNEIRYKQKFMADKLQKSYIQLAETFGFTKRQVKDACDYLKSKGLITIEFRTIIANGIRCNNVMFIEPVPQEITKISILYQDPITLERRRVPRSNVPPSYAETEEAPTLERKTNTEITTKNTTEITTNKKTSRLKFETCDTEHAQLLFKLILDTNPDHKEPDLEKWANEFRLIRERDKKTNEQITYLLKWSQSNSFWKKNILSPSKLRKQWDRLVIEVKEEKAKGNGMNGSHSNNEEPSNKTFSQKGEFKYEF</sequence>
<keyword evidence="2" id="KW-0614">Plasmid</keyword>
<dbReference type="Proteomes" id="UP000005259">
    <property type="component" value="Plasmid p05"/>
</dbReference>
<dbReference type="RefSeq" id="WP_001064128.1">
    <property type="nucleotide sequence ID" value="NC_018502.1"/>
</dbReference>
<dbReference type="KEGG" id="bti:BTG_33558"/>
<feature type="region of interest" description="Disordered" evidence="1">
    <location>
        <begin position="279"/>
        <end position="310"/>
    </location>
</feature>
<proteinExistence type="predicted"/>
<name>A0A9W3JHE5_BACTU</name>